<dbReference type="EMBL" id="VZDO01000001">
    <property type="protein sequence ID" value="KAB0682872.1"/>
    <property type="molecule type" value="Genomic_DNA"/>
</dbReference>
<dbReference type="AlphaFoldDB" id="A0A7V7TYM5"/>
<feature type="region of interest" description="Disordered" evidence="1">
    <location>
        <begin position="233"/>
        <end position="252"/>
    </location>
</feature>
<protein>
    <recommendedName>
        <fullName evidence="5">LPS export ABC transporter periplasmic protein LptC</fullName>
    </recommendedName>
</protein>
<keyword evidence="2" id="KW-1133">Transmembrane helix</keyword>
<keyword evidence="2" id="KW-0812">Transmembrane</keyword>
<dbReference type="InterPro" id="IPR010664">
    <property type="entry name" value="LipoPS_assembly_LptC-rel"/>
</dbReference>
<sequence>MATAPGEAIGKRVRRLSGTAQKERATHARTNGDSGRFDREIGRARRHTLLVRLLRFGLPAAAVAIVAGGVVVTWAARRMPENVSVAAATIDSRGIVMQDPRMSGFDRNNRPYTMIAERAIQQLGGGLVDLEKIKANVAVSDSSTADIVAAKGAFDQAGQKLRLADDIHVQTSDGMTVSLSSADIDLKTGSLAGRGPVEIVSDERTITAGSIAVRDGGKGLSFGERVRMTIRPAASRRAEADTSSNLSSVDPARFGDFSKNDVR</sequence>
<dbReference type="Gene3D" id="2.60.450.10">
    <property type="entry name" value="Lipopolysaccharide (LPS) transport protein A like domain"/>
    <property type="match status" value="1"/>
</dbReference>
<evidence type="ECO:0000313" key="4">
    <source>
        <dbReference type="Proteomes" id="UP000432089"/>
    </source>
</evidence>
<feature type="region of interest" description="Disordered" evidence="1">
    <location>
        <begin position="16"/>
        <end position="37"/>
    </location>
</feature>
<evidence type="ECO:0008006" key="5">
    <source>
        <dbReference type="Google" id="ProtNLM"/>
    </source>
</evidence>
<proteinExistence type="predicted"/>
<organism evidence="3 4">
    <name type="scientific">Plantimonas leprariae</name>
    <dbReference type="NCBI Taxonomy" id="2615207"/>
    <lineage>
        <taxon>Bacteria</taxon>
        <taxon>Pseudomonadati</taxon>
        <taxon>Pseudomonadota</taxon>
        <taxon>Alphaproteobacteria</taxon>
        <taxon>Hyphomicrobiales</taxon>
        <taxon>Aurantimonadaceae</taxon>
        <taxon>Plantimonas</taxon>
    </lineage>
</organism>
<evidence type="ECO:0000313" key="3">
    <source>
        <dbReference type="EMBL" id="KAB0682872.1"/>
    </source>
</evidence>
<keyword evidence="4" id="KW-1185">Reference proteome</keyword>
<keyword evidence="2" id="KW-0472">Membrane</keyword>
<accession>A0A7V7TYM5</accession>
<name>A0A7V7TYM5_9HYPH</name>
<evidence type="ECO:0000256" key="1">
    <source>
        <dbReference type="SAM" id="MobiDB-lite"/>
    </source>
</evidence>
<dbReference type="Proteomes" id="UP000432089">
    <property type="component" value="Unassembled WGS sequence"/>
</dbReference>
<feature type="transmembrane region" description="Helical" evidence="2">
    <location>
        <begin position="53"/>
        <end position="76"/>
    </location>
</feature>
<comment type="caution">
    <text evidence="3">The sequence shown here is derived from an EMBL/GenBank/DDBJ whole genome shotgun (WGS) entry which is preliminary data.</text>
</comment>
<dbReference type="Pfam" id="PF06835">
    <property type="entry name" value="LptC"/>
    <property type="match status" value="1"/>
</dbReference>
<evidence type="ECO:0000256" key="2">
    <source>
        <dbReference type="SAM" id="Phobius"/>
    </source>
</evidence>
<reference evidence="3 4" key="1">
    <citation type="submission" date="2019-09" db="EMBL/GenBank/DDBJ databases">
        <title>YIM 132180 draft genome.</title>
        <authorList>
            <person name="Zhang K."/>
        </authorList>
    </citation>
    <scope>NUCLEOTIDE SEQUENCE [LARGE SCALE GENOMIC DNA]</scope>
    <source>
        <strain evidence="3 4">YIM 132180</strain>
    </source>
</reference>
<gene>
    <name evidence="3" type="ORF">F6X38_01980</name>
</gene>